<feature type="coiled-coil region" evidence="1">
    <location>
        <begin position="81"/>
        <end position="108"/>
    </location>
</feature>
<sequence>MNMNRPKITVKKYLQYLRLLEEQLIESIKSRRQLIDFIKTTQSEWPEWPEWDFIYSYERKPGYLHPAYEIEVTPSDIYQALMDIRSDFEKIQNQIIGLENEMIETAKEISIIKTRASIGKRRKVRRITPPLCSHGHVMKTHKNSRSEESYWYCEQCIEGACLHCNTFHDDDEDPLSID</sequence>
<organism evidence="2">
    <name type="scientific">marine sediment metagenome</name>
    <dbReference type="NCBI Taxonomy" id="412755"/>
    <lineage>
        <taxon>unclassified sequences</taxon>
        <taxon>metagenomes</taxon>
        <taxon>ecological metagenomes</taxon>
    </lineage>
</organism>
<dbReference type="AlphaFoldDB" id="A0A0F9HU08"/>
<comment type="caution">
    <text evidence="2">The sequence shown here is derived from an EMBL/GenBank/DDBJ whole genome shotgun (WGS) entry which is preliminary data.</text>
</comment>
<dbReference type="EMBL" id="LAZR01023403">
    <property type="protein sequence ID" value="KKL78617.1"/>
    <property type="molecule type" value="Genomic_DNA"/>
</dbReference>
<accession>A0A0F9HU08</accession>
<reference evidence="2" key="1">
    <citation type="journal article" date="2015" name="Nature">
        <title>Complex archaea that bridge the gap between prokaryotes and eukaryotes.</title>
        <authorList>
            <person name="Spang A."/>
            <person name="Saw J.H."/>
            <person name="Jorgensen S.L."/>
            <person name="Zaremba-Niedzwiedzka K."/>
            <person name="Martijn J."/>
            <person name="Lind A.E."/>
            <person name="van Eijk R."/>
            <person name="Schleper C."/>
            <person name="Guy L."/>
            <person name="Ettema T.J."/>
        </authorList>
    </citation>
    <scope>NUCLEOTIDE SEQUENCE</scope>
</reference>
<name>A0A0F9HU08_9ZZZZ</name>
<evidence type="ECO:0000313" key="2">
    <source>
        <dbReference type="EMBL" id="KKL78617.1"/>
    </source>
</evidence>
<protein>
    <submittedName>
        <fullName evidence="2">Uncharacterized protein</fullName>
    </submittedName>
</protein>
<keyword evidence="1" id="KW-0175">Coiled coil</keyword>
<proteinExistence type="predicted"/>
<evidence type="ECO:0000256" key="1">
    <source>
        <dbReference type="SAM" id="Coils"/>
    </source>
</evidence>
<gene>
    <name evidence="2" type="ORF">LCGC14_2023030</name>
</gene>